<name>A0ABW0LDG0_9BACI</name>
<dbReference type="Proteomes" id="UP001596147">
    <property type="component" value="Unassembled WGS sequence"/>
</dbReference>
<dbReference type="InterPro" id="IPR047793">
    <property type="entry name" value="LiaF_C"/>
</dbReference>
<feature type="domain" description="Cell wall-active antibiotics response LiaF-like C-terminal" evidence="2">
    <location>
        <begin position="128"/>
        <end position="240"/>
    </location>
</feature>
<dbReference type="InterPro" id="IPR056066">
    <property type="entry name" value="DUF7649"/>
</dbReference>
<proteinExistence type="predicted"/>
<dbReference type="EMBL" id="JBHSMC010000001">
    <property type="protein sequence ID" value="MFC5463918.1"/>
    <property type="molecule type" value="Genomic_DNA"/>
</dbReference>
<organism evidence="4 5">
    <name type="scientific">Lederbergia graminis</name>
    <dbReference type="NCBI Taxonomy" id="735518"/>
    <lineage>
        <taxon>Bacteria</taxon>
        <taxon>Bacillati</taxon>
        <taxon>Bacillota</taxon>
        <taxon>Bacilli</taxon>
        <taxon>Bacillales</taxon>
        <taxon>Bacillaceae</taxon>
        <taxon>Lederbergia</taxon>
    </lineage>
</organism>
<comment type="caution">
    <text evidence="4">The sequence shown here is derived from an EMBL/GenBank/DDBJ whole genome shotgun (WGS) entry which is preliminary data.</text>
</comment>
<evidence type="ECO:0000259" key="2">
    <source>
        <dbReference type="Pfam" id="PF09922"/>
    </source>
</evidence>
<evidence type="ECO:0000313" key="5">
    <source>
        <dbReference type="Proteomes" id="UP001596147"/>
    </source>
</evidence>
<keyword evidence="1" id="KW-0812">Transmembrane</keyword>
<keyword evidence="5" id="KW-1185">Reference proteome</keyword>
<dbReference type="InterPro" id="IPR024425">
    <property type="entry name" value="LiaF-like_C"/>
</dbReference>
<evidence type="ECO:0000259" key="3">
    <source>
        <dbReference type="Pfam" id="PF24661"/>
    </source>
</evidence>
<dbReference type="NCBIfam" id="NF040535">
    <property type="entry name" value="LiaF_C_term"/>
    <property type="match status" value="1"/>
</dbReference>
<dbReference type="Pfam" id="PF09922">
    <property type="entry name" value="LiaF-like_C"/>
    <property type="match status" value="1"/>
</dbReference>
<dbReference type="PIRSF" id="PIRSF031509">
    <property type="entry name" value="Cell_wall_LiaF/YvqF"/>
    <property type="match status" value="1"/>
</dbReference>
<gene>
    <name evidence="4" type="primary">liaF</name>
    <name evidence="4" type="ORF">ACFPM4_03990</name>
</gene>
<dbReference type="Pfam" id="PF24661">
    <property type="entry name" value="DUF7649"/>
    <property type="match status" value="1"/>
</dbReference>
<evidence type="ECO:0000256" key="1">
    <source>
        <dbReference type="SAM" id="Phobius"/>
    </source>
</evidence>
<feature type="transmembrane region" description="Helical" evidence="1">
    <location>
        <begin position="57"/>
        <end position="89"/>
    </location>
</feature>
<keyword evidence="1" id="KW-1133">Transmembrane helix</keyword>
<keyword evidence="1" id="KW-0472">Membrane</keyword>
<feature type="transmembrane region" description="Helical" evidence="1">
    <location>
        <begin position="7"/>
        <end position="23"/>
    </location>
</feature>
<accession>A0ABW0LDG0</accession>
<sequence>MKNMSKTSIIGWTILIFAIGMGLEILFQWWLLIPLLIGIFILYHVKNEKDLRDNKRTLLLIAGYSLLAIPILSSTFLKLFIIVVVIYGLNEYSKSKKQVNTITVNTIEPGQKTTHFKKKQPFIRNFFAGNQRIVNEIYEWDDINIQCGFGDTVVDLGMTMLPKGESTVVIRGLVGNIQLLIPFDAAVIINHSTVSGKLKVFEEEETELFNSNVIYHPNQDESSIRTIKIITNIVVGNLEVRRI</sequence>
<protein>
    <submittedName>
        <fullName evidence="4">Cell wall-active antibiotics response protein LiaF</fullName>
    </submittedName>
</protein>
<reference evidence="5" key="1">
    <citation type="journal article" date="2019" name="Int. J. Syst. Evol. Microbiol.">
        <title>The Global Catalogue of Microorganisms (GCM) 10K type strain sequencing project: providing services to taxonomists for standard genome sequencing and annotation.</title>
        <authorList>
            <consortium name="The Broad Institute Genomics Platform"/>
            <consortium name="The Broad Institute Genome Sequencing Center for Infectious Disease"/>
            <person name="Wu L."/>
            <person name="Ma J."/>
        </authorList>
    </citation>
    <scope>NUCLEOTIDE SEQUENCE [LARGE SCALE GENOMIC DNA]</scope>
    <source>
        <strain evidence="5">CGMCC 1.12237</strain>
    </source>
</reference>
<dbReference type="RefSeq" id="WP_144925127.1">
    <property type="nucleotide sequence ID" value="NZ_JBHSMC010000001.1"/>
</dbReference>
<dbReference type="InterPro" id="IPR016975">
    <property type="entry name" value="Cell_wall_LiaF"/>
</dbReference>
<evidence type="ECO:0000313" key="4">
    <source>
        <dbReference type="EMBL" id="MFC5463918.1"/>
    </source>
</evidence>
<feature type="domain" description="DUF7649" evidence="3">
    <location>
        <begin position="5"/>
        <end position="89"/>
    </location>
</feature>